<evidence type="ECO:0008006" key="5">
    <source>
        <dbReference type="Google" id="ProtNLM"/>
    </source>
</evidence>
<organism evidence="3 4">
    <name type="scientific">Sporormia fimetaria CBS 119925</name>
    <dbReference type="NCBI Taxonomy" id="1340428"/>
    <lineage>
        <taxon>Eukaryota</taxon>
        <taxon>Fungi</taxon>
        <taxon>Dikarya</taxon>
        <taxon>Ascomycota</taxon>
        <taxon>Pezizomycotina</taxon>
        <taxon>Dothideomycetes</taxon>
        <taxon>Pleosporomycetidae</taxon>
        <taxon>Pleosporales</taxon>
        <taxon>Sporormiaceae</taxon>
        <taxon>Sporormia</taxon>
    </lineage>
</organism>
<name>A0A6A6V6P8_9PLEO</name>
<gene>
    <name evidence="3" type="ORF">M011DRAFT_469885</name>
</gene>
<protein>
    <recommendedName>
        <fullName evidence="5">FAR1 domain-containing protein</fullName>
    </recommendedName>
</protein>
<feature type="compositionally biased region" description="Polar residues" evidence="2">
    <location>
        <begin position="105"/>
        <end position="119"/>
    </location>
</feature>
<evidence type="ECO:0000313" key="4">
    <source>
        <dbReference type="Proteomes" id="UP000799440"/>
    </source>
</evidence>
<feature type="region of interest" description="Disordered" evidence="2">
    <location>
        <begin position="328"/>
        <end position="390"/>
    </location>
</feature>
<evidence type="ECO:0000256" key="2">
    <source>
        <dbReference type="SAM" id="MobiDB-lite"/>
    </source>
</evidence>
<dbReference type="AlphaFoldDB" id="A0A6A6V6P8"/>
<dbReference type="OrthoDB" id="5334927at2759"/>
<sequence length="464" mass="50507">MRPVLHTPQRIEDGVSAYNPLTTSIQSTASQYPIFPTRVSSIGTPIAQALSDFNRTHSDTEANPPNNPTHIDPPPQPPPQATHYHGAVPPVPHASPRLSEPAQPLTHTLPPQSSQQNAHATFPMLPPPPSTYPTWSALYAAAQSHAATQGYALSINTTAKNRSRIKLACVCYGLPKNTHKLTPETRVRRNRVSHKTGCGMWVEGKKTEAGWVLRVGEGRHNHPGRPPEAWAGQRARTWGVKGGRMGVGGVTAAEEMENERGGDEQGVEKGGAVWKIVEREMLKGGGGQGRDRGVGRTVEVLKEELPGIQIFKRDVYNIRAQIKRARKAAGEGLEGSGEDGDERSPSNDSGLQRQSSNLRSVLPRFQQGPGEHEDENDGEDSVRLGGKNNTEIDPLLVAQCSDALEQVTRSEKTEVERLREEVEALRSALEERSREIEERDKVIEGLRVQLGSGAGLDSLSTFAS</sequence>
<accession>A0A6A6V6P8</accession>
<evidence type="ECO:0000256" key="1">
    <source>
        <dbReference type="SAM" id="Coils"/>
    </source>
</evidence>
<reference evidence="3" key="1">
    <citation type="journal article" date="2020" name="Stud. Mycol.">
        <title>101 Dothideomycetes genomes: a test case for predicting lifestyles and emergence of pathogens.</title>
        <authorList>
            <person name="Haridas S."/>
            <person name="Albert R."/>
            <person name="Binder M."/>
            <person name="Bloem J."/>
            <person name="Labutti K."/>
            <person name="Salamov A."/>
            <person name="Andreopoulos B."/>
            <person name="Baker S."/>
            <person name="Barry K."/>
            <person name="Bills G."/>
            <person name="Bluhm B."/>
            <person name="Cannon C."/>
            <person name="Castanera R."/>
            <person name="Culley D."/>
            <person name="Daum C."/>
            <person name="Ezra D."/>
            <person name="Gonzalez J."/>
            <person name="Henrissat B."/>
            <person name="Kuo A."/>
            <person name="Liang C."/>
            <person name="Lipzen A."/>
            <person name="Lutzoni F."/>
            <person name="Magnuson J."/>
            <person name="Mondo S."/>
            <person name="Nolan M."/>
            <person name="Ohm R."/>
            <person name="Pangilinan J."/>
            <person name="Park H.-J."/>
            <person name="Ramirez L."/>
            <person name="Alfaro M."/>
            <person name="Sun H."/>
            <person name="Tritt A."/>
            <person name="Yoshinaga Y."/>
            <person name="Zwiers L.-H."/>
            <person name="Turgeon B."/>
            <person name="Goodwin S."/>
            <person name="Spatafora J."/>
            <person name="Crous P."/>
            <person name="Grigoriev I."/>
        </authorList>
    </citation>
    <scope>NUCLEOTIDE SEQUENCE</scope>
    <source>
        <strain evidence="3">CBS 119925</strain>
    </source>
</reference>
<feature type="coiled-coil region" evidence="1">
    <location>
        <begin position="401"/>
        <end position="439"/>
    </location>
</feature>
<feature type="region of interest" description="Disordered" evidence="2">
    <location>
        <begin position="56"/>
        <end position="127"/>
    </location>
</feature>
<keyword evidence="4" id="KW-1185">Reference proteome</keyword>
<feature type="compositionally biased region" description="Polar residues" evidence="2">
    <location>
        <begin position="346"/>
        <end position="359"/>
    </location>
</feature>
<proteinExistence type="predicted"/>
<evidence type="ECO:0000313" key="3">
    <source>
        <dbReference type="EMBL" id="KAF2745180.1"/>
    </source>
</evidence>
<keyword evidence="1" id="KW-0175">Coiled coil</keyword>
<feature type="compositionally biased region" description="Pro residues" evidence="2">
    <location>
        <begin position="65"/>
        <end position="80"/>
    </location>
</feature>
<dbReference type="Proteomes" id="UP000799440">
    <property type="component" value="Unassembled WGS sequence"/>
</dbReference>
<dbReference type="EMBL" id="MU006584">
    <property type="protein sequence ID" value="KAF2745180.1"/>
    <property type="molecule type" value="Genomic_DNA"/>
</dbReference>